<dbReference type="RefSeq" id="WP_271322742.1">
    <property type="nucleotide sequence ID" value="NZ_JAAGKO020000040.1"/>
</dbReference>
<organism evidence="1 2">
    <name type="scientific">Streptantibioticus silvisoli</name>
    <dbReference type="NCBI Taxonomy" id="2705255"/>
    <lineage>
        <taxon>Bacteria</taxon>
        <taxon>Bacillati</taxon>
        <taxon>Actinomycetota</taxon>
        <taxon>Actinomycetes</taxon>
        <taxon>Kitasatosporales</taxon>
        <taxon>Streptomycetaceae</taxon>
        <taxon>Streptantibioticus</taxon>
    </lineage>
</organism>
<name>A0ABT6W4L1_9ACTN</name>
<evidence type="ECO:0000313" key="2">
    <source>
        <dbReference type="Proteomes" id="UP001156398"/>
    </source>
</evidence>
<accession>A0ABT6W4L1</accession>
<comment type="caution">
    <text evidence="1">The sequence shown here is derived from an EMBL/GenBank/DDBJ whole genome shotgun (WGS) entry which is preliminary data.</text>
</comment>
<reference evidence="1 2" key="1">
    <citation type="submission" date="2023-05" db="EMBL/GenBank/DDBJ databases">
        <title>Streptantibioticus silvisoli sp. nov., acidotolerant actinomycetes 1 from pine litter.</title>
        <authorList>
            <person name="Swiecimska M."/>
            <person name="Golinska P."/>
            <person name="Sangal V."/>
            <person name="Wachnowicz B."/>
            <person name="Goodfellow M."/>
        </authorList>
    </citation>
    <scope>NUCLEOTIDE SEQUENCE [LARGE SCALE GENOMIC DNA]</scope>
    <source>
        <strain evidence="1 2">SL54</strain>
    </source>
</reference>
<gene>
    <name evidence="1" type="ORF">POF43_023725</name>
</gene>
<sequence length="301" mass="33294">MGREIRRVPLDFDFPLDETWSGFLSPDELDSLPCPDCKSGRSKRAEYLHDLWYGNVPFRPEDTGSMPYLPSAPAIRSKAERNVAHAPDYYGVGETAIGLEAMRLTTLYNNAWCHHLAQEDVEALVEGDRLREFTHTFDANRNPRWEKIEPAAVPTAAQVNEWSLTGFGHDGINAHIAIEARCKREGVESTCQTCEGEGGIEAYPGQWADREAWEPTDPPAGDGWQLWQTVSEGGPISPAFATPEELARWMASPEYTWGASKHSAISYESALAFVNAGWAPSFVSTPQTGLVSGVEYVGMQD</sequence>
<dbReference type="EMBL" id="JAAGKO020000040">
    <property type="protein sequence ID" value="MDI5965697.1"/>
    <property type="molecule type" value="Genomic_DNA"/>
</dbReference>
<proteinExistence type="predicted"/>
<dbReference type="Proteomes" id="UP001156398">
    <property type="component" value="Unassembled WGS sequence"/>
</dbReference>
<protein>
    <submittedName>
        <fullName evidence="1">Uncharacterized protein</fullName>
    </submittedName>
</protein>
<keyword evidence="2" id="KW-1185">Reference proteome</keyword>
<evidence type="ECO:0000313" key="1">
    <source>
        <dbReference type="EMBL" id="MDI5965697.1"/>
    </source>
</evidence>